<dbReference type="InterPro" id="IPR003598">
    <property type="entry name" value="Ig_sub2"/>
</dbReference>
<reference evidence="12" key="2">
    <citation type="submission" date="2022-06" db="UniProtKB">
        <authorList>
            <consortium name="EnsemblMetazoa"/>
        </authorList>
    </citation>
    <scope>IDENTIFICATION</scope>
    <source>
        <strain evidence="12">PS312</strain>
    </source>
</reference>
<evidence type="ECO:0000256" key="5">
    <source>
        <dbReference type="ARBA" id="ARBA00022737"/>
    </source>
</evidence>
<protein>
    <recommendedName>
        <fullName evidence="11">Ig-like domain-containing protein</fullName>
    </recommendedName>
</protein>
<keyword evidence="6 10" id="KW-0472">Membrane</keyword>
<keyword evidence="10" id="KW-0812">Transmembrane</keyword>
<dbReference type="GO" id="GO:0038023">
    <property type="term" value="F:signaling receptor activity"/>
    <property type="evidence" value="ECO:0000318"/>
    <property type="project" value="GO_Central"/>
</dbReference>
<feature type="domain" description="Ig-like" evidence="11">
    <location>
        <begin position="334"/>
        <end position="421"/>
    </location>
</feature>
<accession>A0A8R1YFS5</accession>
<dbReference type="Gene3D" id="2.60.40.10">
    <property type="entry name" value="Immunoglobulins"/>
    <property type="match status" value="3"/>
</dbReference>
<dbReference type="EnsemblMetazoa" id="PPA08929.1">
    <property type="protein sequence ID" value="PPA08929.1"/>
    <property type="gene ID" value="WBGene00098483"/>
</dbReference>
<comment type="subcellular location">
    <subcellularLocation>
        <location evidence="1">Cell membrane</location>
    </subcellularLocation>
</comment>
<dbReference type="SUPFAM" id="SSF48726">
    <property type="entry name" value="Immunoglobulin"/>
    <property type="match status" value="2"/>
</dbReference>
<dbReference type="Gene3D" id="3.80.10.10">
    <property type="entry name" value="Ribonuclease Inhibitor"/>
    <property type="match status" value="2"/>
</dbReference>
<dbReference type="GO" id="GO:0098609">
    <property type="term" value="P:cell-cell adhesion"/>
    <property type="evidence" value="ECO:0007669"/>
    <property type="project" value="UniProtKB-ARBA"/>
</dbReference>
<name>A0A8R1YFS5_PRIPA</name>
<dbReference type="InterPro" id="IPR036179">
    <property type="entry name" value="Ig-like_dom_sf"/>
</dbReference>
<dbReference type="FunFam" id="2.60.40.10:FF:000005">
    <property type="entry name" value="Neuronal cell adhesion molecule"/>
    <property type="match status" value="1"/>
</dbReference>
<dbReference type="PANTHER" id="PTHR45080:SF8">
    <property type="entry name" value="IG-LIKE DOMAIN-CONTAINING PROTEIN"/>
    <property type="match status" value="1"/>
</dbReference>
<dbReference type="Pfam" id="PF13855">
    <property type="entry name" value="LRR_8"/>
    <property type="match status" value="1"/>
</dbReference>
<feature type="domain" description="Ig-like" evidence="11">
    <location>
        <begin position="229"/>
        <end position="328"/>
    </location>
</feature>
<dbReference type="InterPro" id="IPR007110">
    <property type="entry name" value="Ig-like_dom"/>
</dbReference>
<dbReference type="InterPro" id="IPR003591">
    <property type="entry name" value="Leu-rich_rpt_typical-subtyp"/>
</dbReference>
<keyword evidence="2" id="KW-1003">Cell membrane</keyword>
<evidence type="ECO:0000313" key="13">
    <source>
        <dbReference type="Proteomes" id="UP000005239"/>
    </source>
</evidence>
<dbReference type="InterPro" id="IPR013783">
    <property type="entry name" value="Ig-like_fold"/>
</dbReference>
<dbReference type="SMART" id="SM00408">
    <property type="entry name" value="IGc2"/>
    <property type="match status" value="2"/>
</dbReference>
<keyword evidence="10" id="KW-1133">Transmembrane helix</keyword>
<dbReference type="GO" id="GO:0005886">
    <property type="term" value="C:plasma membrane"/>
    <property type="evidence" value="ECO:0000318"/>
    <property type="project" value="GO_Central"/>
</dbReference>
<dbReference type="PROSITE" id="PS51450">
    <property type="entry name" value="LRR"/>
    <property type="match status" value="1"/>
</dbReference>
<evidence type="ECO:0000256" key="7">
    <source>
        <dbReference type="ARBA" id="ARBA00023157"/>
    </source>
</evidence>
<dbReference type="SMART" id="SM00369">
    <property type="entry name" value="LRR_TYP"/>
    <property type="match status" value="5"/>
</dbReference>
<keyword evidence="7" id="KW-1015">Disulfide bond</keyword>
<sequence length="654" mass="72279">MHDVYSISDISSNLITSISSQVWNQVPSLKSLNLANNRLRAIPSGAFHPLRRLESLSLAANSIDSFHKAALTGLDELTSLDVSSNRLAAIIEDSSIVHYTLPKLTKLNFANNSMRQIPANCTARTKFDVSYLQCVSTVSRLTTLDVRSNDIAIIAEHAFEPLKLRQLLLNTSSLLCDCNLAWIVPWIDSSSIRRSSIQLRCDYPNSFAGLNVMAIDTVNLTCGAVSPLPRILHHPPVKLTTLGGETIRMKCTAKGAAPLAIEWIETSKHRSMDESHVVNMVYAHSKDSENEQFSSSLELDGFNVGERAEYQCVARNRFGADYSKRTVVEVHEVPILTRNPDHVAMLVGGNAKFNCAAKGFPTPTIQWTKDDGDSFPAASEKRLHLGVDAIYIVAVKLEDSGAYTCTAENAAGTAHASAILRVYDNSFLPPILSRHSVDMGATTVLDCTCAVQTGQRIEWTKNGKRLFNDNEAVRKNKIGKKSLSADTQTLTLREARYGAKELEIRAVRVKNPSFRSAHSPTSQSDEKVRGMKRRIFTLRALLVDATDGGSYECELLASTHLLARRTIEVVVNGTSSQQEVEEHRSAQALRFTSISTRPSEYAQYFVMAAIPIVLITTVVVCTWCVCRRRRRRLGMIALREEALMSASQIKSSHK</sequence>
<feature type="domain" description="Ig-like" evidence="11">
    <location>
        <begin position="429"/>
        <end position="568"/>
    </location>
</feature>
<evidence type="ECO:0000256" key="6">
    <source>
        <dbReference type="ARBA" id="ARBA00023136"/>
    </source>
</evidence>
<evidence type="ECO:0000256" key="1">
    <source>
        <dbReference type="ARBA" id="ARBA00004236"/>
    </source>
</evidence>
<dbReference type="SMART" id="SM00409">
    <property type="entry name" value="IG"/>
    <property type="match status" value="3"/>
</dbReference>
<reference evidence="13" key="1">
    <citation type="journal article" date="2008" name="Nat. Genet.">
        <title>The Pristionchus pacificus genome provides a unique perspective on nematode lifestyle and parasitism.</title>
        <authorList>
            <person name="Dieterich C."/>
            <person name="Clifton S.W."/>
            <person name="Schuster L.N."/>
            <person name="Chinwalla A."/>
            <person name="Delehaunty K."/>
            <person name="Dinkelacker I."/>
            <person name="Fulton L."/>
            <person name="Fulton R."/>
            <person name="Godfrey J."/>
            <person name="Minx P."/>
            <person name="Mitreva M."/>
            <person name="Roeseler W."/>
            <person name="Tian H."/>
            <person name="Witte H."/>
            <person name="Yang S.P."/>
            <person name="Wilson R.K."/>
            <person name="Sommer R.J."/>
        </authorList>
    </citation>
    <scope>NUCLEOTIDE SEQUENCE [LARGE SCALE GENOMIC DNA]</scope>
    <source>
        <strain evidence="13">PS312</strain>
    </source>
</reference>
<feature type="transmembrane region" description="Helical" evidence="10">
    <location>
        <begin position="601"/>
        <end position="626"/>
    </location>
</feature>
<dbReference type="Proteomes" id="UP000005239">
    <property type="component" value="Unassembled WGS sequence"/>
</dbReference>
<evidence type="ECO:0000256" key="3">
    <source>
        <dbReference type="ARBA" id="ARBA00022614"/>
    </source>
</evidence>
<keyword evidence="5" id="KW-0677">Repeat</keyword>
<keyword evidence="9" id="KW-0393">Immunoglobulin domain</keyword>
<dbReference type="InterPro" id="IPR050958">
    <property type="entry name" value="Cell_Adh-Cytoskel_Orgn"/>
</dbReference>
<keyword evidence="3" id="KW-0433">Leucine-rich repeat</keyword>
<dbReference type="AlphaFoldDB" id="A0A8R1YFS5"/>
<evidence type="ECO:0000256" key="9">
    <source>
        <dbReference type="ARBA" id="ARBA00023319"/>
    </source>
</evidence>
<dbReference type="InterPro" id="IPR003599">
    <property type="entry name" value="Ig_sub"/>
</dbReference>
<dbReference type="SUPFAM" id="SSF52058">
    <property type="entry name" value="L domain-like"/>
    <property type="match status" value="1"/>
</dbReference>
<evidence type="ECO:0000256" key="8">
    <source>
        <dbReference type="ARBA" id="ARBA00023180"/>
    </source>
</evidence>
<evidence type="ECO:0000256" key="10">
    <source>
        <dbReference type="SAM" id="Phobius"/>
    </source>
</evidence>
<dbReference type="InterPro" id="IPR013098">
    <property type="entry name" value="Ig_I-set"/>
</dbReference>
<dbReference type="InterPro" id="IPR032675">
    <property type="entry name" value="LRR_dom_sf"/>
</dbReference>
<keyword evidence="4" id="KW-0732">Signal</keyword>
<dbReference type="InterPro" id="IPR001611">
    <property type="entry name" value="Leu-rich_rpt"/>
</dbReference>
<proteinExistence type="predicted"/>
<dbReference type="PROSITE" id="PS50835">
    <property type="entry name" value="IG_LIKE"/>
    <property type="match status" value="3"/>
</dbReference>
<evidence type="ECO:0000259" key="11">
    <source>
        <dbReference type="PROSITE" id="PS50835"/>
    </source>
</evidence>
<keyword evidence="8" id="KW-0325">Glycoprotein</keyword>
<evidence type="ECO:0000256" key="2">
    <source>
        <dbReference type="ARBA" id="ARBA00022475"/>
    </source>
</evidence>
<keyword evidence="13" id="KW-1185">Reference proteome</keyword>
<organism evidence="12 13">
    <name type="scientific">Pristionchus pacificus</name>
    <name type="common">Parasitic nematode worm</name>
    <dbReference type="NCBI Taxonomy" id="54126"/>
    <lineage>
        <taxon>Eukaryota</taxon>
        <taxon>Metazoa</taxon>
        <taxon>Ecdysozoa</taxon>
        <taxon>Nematoda</taxon>
        <taxon>Chromadorea</taxon>
        <taxon>Rhabditida</taxon>
        <taxon>Rhabditina</taxon>
        <taxon>Diplogasteromorpha</taxon>
        <taxon>Diplogasteroidea</taxon>
        <taxon>Neodiplogasteridae</taxon>
        <taxon>Pristionchus</taxon>
    </lineage>
</organism>
<dbReference type="Pfam" id="PF07679">
    <property type="entry name" value="I-set"/>
    <property type="match status" value="2"/>
</dbReference>
<evidence type="ECO:0000313" key="12">
    <source>
        <dbReference type="EnsemblMetazoa" id="PPA08929.1"/>
    </source>
</evidence>
<gene>
    <name evidence="12" type="primary">WBGene00098483</name>
</gene>
<evidence type="ECO:0000256" key="4">
    <source>
        <dbReference type="ARBA" id="ARBA00022729"/>
    </source>
</evidence>
<dbReference type="PANTHER" id="PTHR45080">
    <property type="entry name" value="CONTACTIN 5"/>
    <property type="match status" value="1"/>
</dbReference>